<name>A0A5K1K558_9APHY</name>
<dbReference type="EMBL" id="LR729130">
    <property type="protein sequence ID" value="VWP01136.1"/>
    <property type="molecule type" value="Genomic_DNA"/>
</dbReference>
<gene>
    <name evidence="1" type="primary">I1R980</name>
</gene>
<dbReference type="Gene3D" id="3.80.10.10">
    <property type="entry name" value="Ribonuclease Inhibitor"/>
    <property type="match status" value="1"/>
</dbReference>
<dbReference type="InterPro" id="IPR032675">
    <property type="entry name" value="LRR_dom_sf"/>
</dbReference>
<dbReference type="AlphaFoldDB" id="A0A5K1K558"/>
<dbReference type="PANTHER" id="PTHR38926">
    <property type="entry name" value="F-BOX DOMAIN CONTAINING PROTEIN, EXPRESSED"/>
    <property type="match status" value="1"/>
</dbReference>
<reference evidence="1" key="1">
    <citation type="submission" date="2019-10" db="EMBL/GenBank/DDBJ databases">
        <authorList>
            <person name="Nor Muhammad N."/>
        </authorList>
    </citation>
    <scope>NUCLEOTIDE SEQUENCE</scope>
</reference>
<sequence>MALHIGLGSLESSRDTFWSRISSILGDTPVLPCLEVISFTSFGNCRTSLFDTGALGLLSPSVREMCIRFDQVDPREEAWFRNVFSSSLSTTPNLEKLSVRVSSCPPVDLNLLSQSHPRLRHLEVDAKIDPGYLTSVASLPGLEHLSIRLWGIFRAPLRFQRLQRLEISAYELDAICALVHYVDAPRLCDFSIRSTHGHSGNLLTDLSQCLNVLISGRFPSFTAFHWNCRQLGDRKYGYDGTRHPGGTLAELMEPLLSLQTLRRLSLDFSGTIVPYSSADFRRMAEAWPGLETLSLTHGSGSGVENDPVQYGDLECFVSFARNCPRLRTLRIPRVKIDPNADTRIAPLDTRHNLRDLNVDTILGPEEPQWDASRLEQVLRGCIEDIFPFAAVHLPISINVWAQYFAKAHNV</sequence>
<evidence type="ECO:0000313" key="1">
    <source>
        <dbReference type="EMBL" id="VWP01136.1"/>
    </source>
</evidence>
<proteinExistence type="predicted"/>
<organism evidence="1">
    <name type="scientific">Ganoderma boninense</name>
    <dbReference type="NCBI Taxonomy" id="34458"/>
    <lineage>
        <taxon>Eukaryota</taxon>
        <taxon>Fungi</taxon>
        <taxon>Dikarya</taxon>
        <taxon>Basidiomycota</taxon>
        <taxon>Agaricomycotina</taxon>
        <taxon>Agaricomycetes</taxon>
        <taxon>Polyporales</taxon>
        <taxon>Polyporaceae</taxon>
        <taxon>Ganoderma</taxon>
    </lineage>
</organism>
<accession>A0A5K1K558</accession>
<protein>
    <submittedName>
        <fullName evidence="1">N/A</fullName>
    </submittedName>
</protein>
<dbReference type="SUPFAM" id="SSF52047">
    <property type="entry name" value="RNI-like"/>
    <property type="match status" value="1"/>
</dbReference>
<dbReference type="PANTHER" id="PTHR38926:SF72">
    <property type="entry name" value="IM:7136021-RELATED"/>
    <property type="match status" value="1"/>
</dbReference>